<accession>A0A562QVT2</accession>
<dbReference type="GO" id="GO:0016020">
    <property type="term" value="C:membrane"/>
    <property type="evidence" value="ECO:0007669"/>
    <property type="project" value="TreeGrafter"/>
</dbReference>
<dbReference type="EMBL" id="VLLB01000013">
    <property type="protein sequence ID" value="TWI60889.1"/>
    <property type="molecule type" value="Genomic_DNA"/>
</dbReference>
<evidence type="ECO:0000256" key="1">
    <source>
        <dbReference type="SAM" id="MobiDB-lite"/>
    </source>
</evidence>
<dbReference type="InterPro" id="IPR029058">
    <property type="entry name" value="AB_hydrolase_fold"/>
</dbReference>
<dbReference type="PANTHER" id="PTHR43798:SF33">
    <property type="entry name" value="HYDROLASE, PUTATIVE (AFU_ORTHOLOGUE AFUA_2G14860)-RELATED"/>
    <property type="match status" value="1"/>
</dbReference>
<dbReference type="InterPro" id="IPR050266">
    <property type="entry name" value="AB_hydrolase_sf"/>
</dbReference>
<dbReference type="PRINTS" id="PR00111">
    <property type="entry name" value="ABHYDROLASE"/>
</dbReference>
<dbReference type="Gene3D" id="3.40.50.1820">
    <property type="entry name" value="alpha/beta hydrolase"/>
    <property type="match status" value="1"/>
</dbReference>
<protein>
    <submittedName>
        <fullName evidence="3">Pimeloyl-ACP methyl ester carboxylesterase</fullName>
    </submittedName>
</protein>
<dbReference type="OrthoDB" id="9799989at2"/>
<sequence>MHHIRCGTGKPLLLIHGLGGHWQSWKPILADLAAKREVIAVDLPGFGRTPKLAGETSIRTLADETATFLHAQGLDGIDAVGSSMGARLVLELARRGGTVGGVVALNPGGFWQGWERHAFFSSIYLSIRLLRLLRPVLPAVCASPLGRALLLAQFSARPTRLAPDIVSDELCSYVASPAFDELLAQLAYGEEQQGAPRHSIAHPLVIGWGRRDRVCFPRQARRALALFPDAQLHWFERCGHFPHWDAPAETTRLILDALAGARASAAAGFPQDDRAGLPEQSTSLQRPQSTGLVPVV</sequence>
<reference evidence="3 4" key="1">
    <citation type="journal article" date="2015" name="Stand. Genomic Sci.">
        <title>Genomic Encyclopedia of Bacterial and Archaeal Type Strains, Phase III: the genomes of soil and plant-associated and newly described type strains.</title>
        <authorList>
            <person name="Whitman W.B."/>
            <person name="Woyke T."/>
            <person name="Klenk H.P."/>
            <person name="Zhou Y."/>
            <person name="Lilburn T.G."/>
            <person name="Beck B.J."/>
            <person name="De Vos P."/>
            <person name="Vandamme P."/>
            <person name="Eisen J.A."/>
            <person name="Garrity G."/>
            <person name="Hugenholtz P."/>
            <person name="Kyrpides N.C."/>
        </authorList>
    </citation>
    <scope>NUCLEOTIDE SEQUENCE [LARGE SCALE GENOMIC DNA]</scope>
    <source>
        <strain evidence="3 4">CGMCC 1.10822</strain>
    </source>
</reference>
<dbReference type="PANTHER" id="PTHR43798">
    <property type="entry name" value="MONOACYLGLYCEROL LIPASE"/>
    <property type="match status" value="1"/>
</dbReference>
<dbReference type="SUPFAM" id="SSF53474">
    <property type="entry name" value="alpha/beta-Hydrolases"/>
    <property type="match status" value="1"/>
</dbReference>
<dbReference type="Proteomes" id="UP000318431">
    <property type="component" value="Unassembled WGS sequence"/>
</dbReference>
<dbReference type="InterPro" id="IPR000073">
    <property type="entry name" value="AB_hydrolase_1"/>
</dbReference>
<evidence type="ECO:0000313" key="3">
    <source>
        <dbReference type="EMBL" id="TWI60889.1"/>
    </source>
</evidence>
<dbReference type="AlphaFoldDB" id="A0A562QVT2"/>
<feature type="domain" description="AB hydrolase-1" evidence="2">
    <location>
        <begin position="12"/>
        <end position="250"/>
    </location>
</feature>
<evidence type="ECO:0000313" key="4">
    <source>
        <dbReference type="Proteomes" id="UP000318431"/>
    </source>
</evidence>
<dbReference type="Pfam" id="PF12697">
    <property type="entry name" value="Abhydrolase_6"/>
    <property type="match status" value="1"/>
</dbReference>
<evidence type="ECO:0000259" key="2">
    <source>
        <dbReference type="Pfam" id="PF12697"/>
    </source>
</evidence>
<dbReference type="RefSeq" id="WP_145652907.1">
    <property type="nucleotide sequence ID" value="NZ_VLLB01000013.1"/>
</dbReference>
<feature type="region of interest" description="Disordered" evidence="1">
    <location>
        <begin position="269"/>
        <end position="296"/>
    </location>
</feature>
<comment type="caution">
    <text evidence="3">The sequence shown here is derived from an EMBL/GenBank/DDBJ whole genome shotgun (WGS) entry which is preliminary data.</text>
</comment>
<proteinExistence type="predicted"/>
<feature type="compositionally biased region" description="Polar residues" evidence="1">
    <location>
        <begin position="279"/>
        <end position="296"/>
    </location>
</feature>
<name>A0A562QVT2_9BURK</name>
<organism evidence="3 4">
    <name type="scientific">Pseudoduganella lurida</name>
    <dbReference type="NCBI Taxonomy" id="1036180"/>
    <lineage>
        <taxon>Bacteria</taxon>
        <taxon>Pseudomonadati</taxon>
        <taxon>Pseudomonadota</taxon>
        <taxon>Betaproteobacteria</taxon>
        <taxon>Burkholderiales</taxon>
        <taxon>Oxalobacteraceae</taxon>
        <taxon>Telluria group</taxon>
        <taxon>Pseudoduganella</taxon>
    </lineage>
</organism>
<keyword evidence="4" id="KW-1185">Reference proteome</keyword>
<gene>
    <name evidence="3" type="ORF">IP91_04853</name>
</gene>